<dbReference type="Proteomes" id="UP000245609">
    <property type="component" value="Unassembled WGS sequence"/>
</dbReference>
<feature type="domain" description="Rho-GAP" evidence="2">
    <location>
        <begin position="930"/>
        <end position="1196"/>
    </location>
</feature>
<keyword evidence="4" id="KW-1185">Reference proteome</keyword>
<dbReference type="GO" id="GO:0031267">
    <property type="term" value="F:small GTPase binding"/>
    <property type="evidence" value="ECO:0007669"/>
    <property type="project" value="InterPro"/>
</dbReference>
<feature type="region of interest" description="Disordered" evidence="1">
    <location>
        <begin position="867"/>
        <end position="886"/>
    </location>
</feature>
<feature type="compositionally biased region" description="Low complexity" evidence="1">
    <location>
        <begin position="182"/>
        <end position="200"/>
    </location>
</feature>
<dbReference type="EMBL" id="MBFS01001624">
    <property type="protein sequence ID" value="PVV00818.1"/>
    <property type="molecule type" value="Genomic_DNA"/>
</dbReference>
<feature type="compositionally biased region" description="Low complexity" evidence="1">
    <location>
        <begin position="309"/>
        <end position="333"/>
    </location>
</feature>
<feature type="region of interest" description="Disordered" evidence="1">
    <location>
        <begin position="168"/>
        <end position="220"/>
    </location>
</feature>
<reference evidence="3 4" key="1">
    <citation type="journal article" date="2018" name="MBio">
        <title>Comparative Genomics Reveals the Core Gene Toolbox for the Fungus-Insect Symbiosis.</title>
        <authorList>
            <person name="Wang Y."/>
            <person name="Stata M."/>
            <person name="Wang W."/>
            <person name="Stajich J.E."/>
            <person name="White M.M."/>
            <person name="Moncalvo J.M."/>
        </authorList>
    </citation>
    <scope>NUCLEOTIDE SEQUENCE [LARGE SCALE GENOMIC DNA]</scope>
    <source>
        <strain evidence="3 4">SC-DP-2</strain>
    </source>
</reference>
<dbReference type="Pfam" id="PF00620">
    <property type="entry name" value="RhoGAP"/>
    <property type="match status" value="2"/>
</dbReference>
<dbReference type="SUPFAM" id="SSF48350">
    <property type="entry name" value="GTPase activation domain, GAP"/>
    <property type="match status" value="1"/>
</dbReference>
<feature type="compositionally biased region" description="Polar residues" evidence="1">
    <location>
        <begin position="334"/>
        <end position="357"/>
    </location>
</feature>
<proteinExistence type="predicted"/>
<feature type="region of interest" description="Disordered" evidence="1">
    <location>
        <begin position="309"/>
        <end position="402"/>
    </location>
</feature>
<dbReference type="InterPro" id="IPR039767">
    <property type="entry name" value="RALBP1"/>
</dbReference>
<feature type="compositionally biased region" description="Polar residues" evidence="1">
    <location>
        <begin position="847"/>
        <end position="858"/>
    </location>
</feature>
<feature type="compositionally biased region" description="Basic and acidic residues" evidence="1">
    <location>
        <begin position="367"/>
        <end position="388"/>
    </location>
</feature>
<feature type="region of interest" description="Disordered" evidence="1">
    <location>
        <begin position="522"/>
        <end position="550"/>
    </location>
</feature>
<feature type="region of interest" description="Disordered" evidence="1">
    <location>
        <begin position="813"/>
        <end position="862"/>
    </location>
</feature>
<accession>A0A2T9Z892</accession>
<dbReference type="GO" id="GO:0007264">
    <property type="term" value="P:small GTPase-mediated signal transduction"/>
    <property type="evidence" value="ECO:0007669"/>
    <property type="project" value="InterPro"/>
</dbReference>
<feature type="compositionally biased region" description="Low complexity" evidence="1">
    <location>
        <begin position="1053"/>
        <end position="1067"/>
    </location>
</feature>
<feature type="compositionally biased region" description="Low complexity" evidence="1">
    <location>
        <begin position="813"/>
        <end position="823"/>
    </location>
</feature>
<feature type="compositionally biased region" description="Polar residues" evidence="1">
    <location>
        <begin position="627"/>
        <end position="641"/>
    </location>
</feature>
<dbReference type="Gene3D" id="1.10.555.10">
    <property type="entry name" value="Rho GTPase activation protein"/>
    <property type="match status" value="1"/>
</dbReference>
<dbReference type="PROSITE" id="PS50238">
    <property type="entry name" value="RHOGAP"/>
    <property type="match status" value="1"/>
</dbReference>
<evidence type="ECO:0000313" key="4">
    <source>
        <dbReference type="Proteomes" id="UP000245609"/>
    </source>
</evidence>
<protein>
    <recommendedName>
        <fullName evidence="2">Rho-GAP domain-containing protein</fullName>
    </recommendedName>
</protein>
<feature type="compositionally biased region" description="Polar residues" evidence="1">
    <location>
        <begin position="824"/>
        <end position="837"/>
    </location>
</feature>
<dbReference type="SMART" id="SM00324">
    <property type="entry name" value="RhoGAP"/>
    <property type="match status" value="1"/>
</dbReference>
<gene>
    <name evidence="3" type="ORF">BB560_004794</name>
</gene>
<feature type="compositionally biased region" description="Polar residues" evidence="1">
    <location>
        <begin position="530"/>
        <end position="550"/>
    </location>
</feature>
<dbReference type="OrthoDB" id="185175at2759"/>
<dbReference type="STRING" id="133381.A0A2T9Z892"/>
<organism evidence="3 4">
    <name type="scientific">Smittium megazygosporum</name>
    <dbReference type="NCBI Taxonomy" id="133381"/>
    <lineage>
        <taxon>Eukaryota</taxon>
        <taxon>Fungi</taxon>
        <taxon>Fungi incertae sedis</taxon>
        <taxon>Zoopagomycota</taxon>
        <taxon>Kickxellomycotina</taxon>
        <taxon>Harpellomycetes</taxon>
        <taxon>Harpellales</taxon>
        <taxon>Legeriomycetaceae</taxon>
        <taxon>Smittium</taxon>
    </lineage>
</organism>
<evidence type="ECO:0000259" key="2">
    <source>
        <dbReference type="PROSITE" id="PS50238"/>
    </source>
</evidence>
<feature type="region of interest" description="Disordered" evidence="1">
    <location>
        <begin position="35"/>
        <end position="114"/>
    </location>
</feature>
<sequence length="1410" mass="156189">MKLKTSRTDSKSTLSQLLFSNPFNKTLISPQKTNGFNSVSSRLPSNPTKVSTLSETSSDVVDVPQASAQDSATNELSSISPNQQILPNQNPALPNIFSDKTANPSSLQHDRSSENNFLETKSDFSSGLDLNFAVSDNTQLSHQNLDIRLSTGNVSLNLDELLTMSPEKTSCNQPQLTEKPDSQVSSSLSPTKPSLTQSTPAVSANDLADSNSTQGEKGISIKREVRSLSLIHGSSQNILHSKPTPSLKSKSKDTASLRNLPNEDSPVLTQARVKSSTVQPSKFQAVYSKKKKFRSKTDVQCRTPRLSFSYTSHQKSSSKQYSVSSTLSSSTQSPLNDSPNSEINNSELSPTTSKTPSLNPPPSQDIIRSDMRSAKKAAFKEKIDRSRAVSEGSLQKKPNFEYPPESFDIDEAMKKITSKDVRKKIVLSNKKQQYSHISTGKLFAYKNSIPLNNSLPLRIKLSPSISAKQLFTDKCSAPTLSVTDSPNNSSSYQKSLSTIDILAPSHNRSSSMAKYTIQKHESFDRMQYKSPRSTSASQVKSKGSINDLLPNNPQKQLITIKDDSAIMLSTHIPNSNEKDAVFCEKQDLIKSSQQTQELNQIPKENTVINPPCTSLETSLLDEPKNQPPLSTASDSVTYDTTDPSKKTDFLQISIPDVGLLKPTTEPLEKSIDSSLQQVLTTPELIPTSTKLPSPPPYKEAVLKRESELNTWKSQHSDLEDWKYMVTLSPNASTNIYDYFLNSSNSEASSKDKSSFSKSSWSNSFFDKFNRKKANHSYHLNSPKDVSSLHTIEETSITSSQFTIKRLFSNNNKPLSASSASSKSGYQKQTKALSSPESANKLKKTRNVKSPNSGNSFQLQERGAELPSVQSVPSFSSSEKSLTNSESPKRIIERLSKFKHHSKKPIPTDNNEFSTTYSESITSADRSVFGIPLKQAVSISAITPNLPLPAIFIRCIEYLDKNGIDEIGLYRISGSTKSVSAVRSLFSCGYDVCLDNLPIEVHTVSTLFKAYLRELPEPLTTLALKPEFDYLNSIYYKIEKKSQACQNDTEPKPSENSNNNRSPEVRSSGPIKGKQISKFFNDDHSDSLKYSNFGDLSEFSASQDFKENKIQNMDQWRDTLNALVQRLPKENFFTLKWLFLHLARVAHNSFINKMNASNLGIIFCTTLSIGNHIFSEMLLNTESIFKDALVSDDNWGHSKKVEFTQSKQSIAEADIAAPEETVLPNSVYNAYTQQTGLDGKAFELDFEDGFHITGPNFETLKYKNRKGTNFSSDSQYSTVFESESEKIDFMSWISKGKDKWIRAIKSGTIDNLLENFSSTESGSSRDSSIVGKSGLVSKFSLENSDTTAKFCKAQATKISESNETGYNSEPASVENTNVSNSPAFEKNQAYSKVVNDDFFITKLSDTLRPVN</sequence>
<dbReference type="InterPro" id="IPR008936">
    <property type="entry name" value="Rho_GTPase_activation_prot"/>
</dbReference>
<feature type="compositionally biased region" description="Polar residues" evidence="1">
    <location>
        <begin position="35"/>
        <end position="59"/>
    </location>
</feature>
<dbReference type="PANTHER" id="PTHR12783">
    <property type="entry name" value="RALA BINDING PROTEIN 1 RALBP1"/>
    <property type="match status" value="1"/>
</dbReference>
<comment type="caution">
    <text evidence="3">The sequence shown here is derived from an EMBL/GenBank/DDBJ whole genome shotgun (WGS) entry which is preliminary data.</text>
</comment>
<feature type="compositionally biased region" description="Polar residues" evidence="1">
    <location>
        <begin position="66"/>
        <end position="107"/>
    </location>
</feature>
<evidence type="ECO:0000256" key="1">
    <source>
        <dbReference type="SAM" id="MobiDB-lite"/>
    </source>
</evidence>
<dbReference type="InterPro" id="IPR000198">
    <property type="entry name" value="RhoGAP_dom"/>
</dbReference>
<feature type="region of interest" description="Disordered" evidence="1">
    <location>
        <begin position="1044"/>
        <end position="1071"/>
    </location>
</feature>
<feature type="compositionally biased region" description="Low complexity" evidence="1">
    <location>
        <begin position="867"/>
        <end position="885"/>
    </location>
</feature>
<feature type="region of interest" description="Disordered" evidence="1">
    <location>
        <begin position="619"/>
        <end position="645"/>
    </location>
</feature>
<evidence type="ECO:0000313" key="3">
    <source>
        <dbReference type="EMBL" id="PVV00818.1"/>
    </source>
</evidence>
<dbReference type="PANTHER" id="PTHR12783:SF5">
    <property type="entry name" value="RALA-BINDING PROTEIN 1"/>
    <property type="match status" value="1"/>
</dbReference>
<name>A0A2T9Z892_9FUNG</name>
<dbReference type="GO" id="GO:0005096">
    <property type="term" value="F:GTPase activator activity"/>
    <property type="evidence" value="ECO:0007669"/>
    <property type="project" value="InterPro"/>
</dbReference>
<feature type="region of interest" description="Disordered" evidence="1">
    <location>
        <begin position="234"/>
        <end position="280"/>
    </location>
</feature>